<accession>A0ACC2IGT0</accession>
<evidence type="ECO:0000313" key="2">
    <source>
        <dbReference type="Proteomes" id="UP001153331"/>
    </source>
</evidence>
<gene>
    <name evidence="1" type="ORF">OPT61_g3746</name>
</gene>
<comment type="caution">
    <text evidence="1">The sequence shown here is derived from an EMBL/GenBank/DDBJ whole genome shotgun (WGS) entry which is preliminary data.</text>
</comment>
<sequence length="1470" mass="160847">MAVPTCLNDDNFGPVVKGCRNDFDFTIKFELIILSLVPNLIFIPVALLRCHQLYQRSNIVKARLFLAAKLTFLFVYATLYFSRLIFLEIAGRQFDNAPSRASNAAGFLASLAIILVSYLEHRKSLRPSVLLSIYLFLTLLLDTARTRTLWLTITSQSRTSDARLFTASLAIKVIILILESKQKVAWIQQDWKKHSPEERIGFFDMGLFIWLRQLFMAGYSSVLTIDNLYSLDPNLSSERMHDLLNACFDKNVVSGNKGRLAKALGRALIGPLLMPVLPRMILIGFTFSQPFFLASVLDTISHKDETGKQSQSVGLIGAAVFIYTGIALSRAFYGYFTQRWIAMTRGCLVSAVYKKTTEIQVLAGDDAAAVTLMSTDIERIATGMENMHDMWANILEASLGCWLLQRKLGFAFLSPVIVIVCCGVLMVWVSRSASRAQASWMAKIQSRVGMTSKVIGNVKQVKISGIAQPVERIIQALRVEELDVGGRFRVILVITSTIAFAPQALSSLLAFALADRNLDVSNMYESLSYLVLLAVPLKSFFQRIPVILSTFTCLNRIQVYLEAEPRQDFRSAIDVDSSSQVLSPLPTQQSLTAIEMCCLPSTKDSIATLDVVLLVKSGYFAWKAGDIVLEDINITLRSSQITFLTGPVASGKSSLCRAILGDIPVAAGEVRLHASVSSIAFCDQALYLVSGTLQQNIIGHLGFDSTRYNEVIWAASLTEDVASLPHGNNTNIGTNGTTLSGGQKARVSLARALYDRSSLLVLDDVFSGLDNNTCSRVFERTFGPSGLLRKRGATALVCTHSVRHLSLADNVIVLGPQGTIVEQGSYQSLLGGTEQVNFIDSGNADGNPNTNSTNDTTHHLEISCNQIDDGIAKALDDRSRQLGDWKVYKHYINSMNKLHLILMLVSCIFITGGQQLPTVWIGLWAANSLDKPNSFYIGIYAISSIFILFGVLVGAGTCYVLLTIDVGRELHRAALSTVMHAPLRLFTSTDTGTIANLFSQDTAIIDSELSRYLLDFVFNFVGLIGSGIVVALASPYLAASYPLLIVIGYCVQMFYLRTSRQLRLLDLEAKSPLYSHFLDTIKGIASIRAFGWVEEEIAHNRDLLDTSQRPAYLLAMIQQCLMLVLNLIVAVLAIILVTLATQLRTSTGFTGASLVSLMSFSELATGLILCYTGLETSIGAVSRLKTFSEKVQSEHQPGETTEPSVDWPQSGCIVLHHVSASHGMTLSSGAENKALALKDISLSIRAGEKVAVCGRTGSGKSSLLLFLLRLLDPTTSQGLTFKIDSIDVLTVNRTALRSRLIAIPQECVFLPNGSTIKSNVDPTDTISDTECQEILDMVRLTAFVASQGGLDAPMSGDQLSAGQQQLFSLGRAIYRRRAKLQASSQDGGVLLLDEISSSVDSDTEVLMHDIVSKEFAAYTIVAVAHRLRLMIDFVDRVVVLDRGSVVEQGAPRDLLEVADSAFRRLYQAGQ</sequence>
<evidence type="ECO:0000313" key="1">
    <source>
        <dbReference type="EMBL" id="KAJ8114351.1"/>
    </source>
</evidence>
<dbReference type="Proteomes" id="UP001153331">
    <property type="component" value="Unassembled WGS sequence"/>
</dbReference>
<name>A0ACC2IGT0_9PLEO</name>
<proteinExistence type="predicted"/>
<protein>
    <submittedName>
        <fullName evidence="1">Uncharacterized protein</fullName>
    </submittedName>
</protein>
<keyword evidence="2" id="KW-1185">Reference proteome</keyword>
<reference evidence="1" key="1">
    <citation type="submission" date="2022-11" db="EMBL/GenBank/DDBJ databases">
        <title>Genome Sequence of Boeremia exigua.</title>
        <authorList>
            <person name="Buettner E."/>
        </authorList>
    </citation>
    <scope>NUCLEOTIDE SEQUENCE</scope>
    <source>
        <strain evidence="1">CU02</strain>
    </source>
</reference>
<organism evidence="1 2">
    <name type="scientific">Boeremia exigua</name>
    <dbReference type="NCBI Taxonomy" id="749465"/>
    <lineage>
        <taxon>Eukaryota</taxon>
        <taxon>Fungi</taxon>
        <taxon>Dikarya</taxon>
        <taxon>Ascomycota</taxon>
        <taxon>Pezizomycotina</taxon>
        <taxon>Dothideomycetes</taxon>
        <taxon>Pleosporomycetidae</taxon>
        <taxon>Pleosporales</taxon>
        <taxon>Pleosporineae</taxon>
        <taxon>Didymellaceae</taxon>
        <taxon>Boeremia</taxon>
    </lineage>
</organism>
<dbReference type="EMBL" id="JAPHNI010000199">
    <property type="protein sequence ID" value="KAJ8114351.1"/>
    <property type="molecule type" value="Genomic_DNA"/>
</dbReference>